<dbReference type="InterPro" id="IPR016024">
    <property type="entry name" value="ARM-type_fold"/>
</dbReference>
<dbReference type="SUPFAM" id="SSF52540">
    <property type="entry name" value="P-loop containing nucleoside triphosphate hydrolases"/>
    <property type="match status" value="1"/>
</dbReference>
<sequence length="1642" mass="178719">MAACRPTRTSRPAGGRATEGGMDFQAEVGTWLAAHILARVPVGGRFGLANVVLPVSLRLETGEGLDDIELGQDDGSRIEFQSKTSAGLTQDAESPLGKTIAQLVSTMFEARSTSVAVDVARYRAVLAVAADAPRTLDNLERGCRAFDTGGTWTNVRAQRSRAEADALHLFESHARNACTARSAAPPSDDELVTMARLFKIVRFSMDEGEDNWREASRVLGSRVYGSETAGDAPLRDLKTIVRNLIGSGAPADREGLLRALRALGHNDTGAPGYDADLARLATATDQELTRLAGHTRLPIAGGIPVLRQSDGPMAAAIATGSLIVIGEPGAGKTGALVALAQARRAAGETVVFLSVDQFPGVAIAADLQSDLQLARPLAEVLAAAPGAGQKLLVIDALDAARGGPAEAVFAQLIETMAAQNSSWAIAASIRTFDLRNGRRFRDALPGSPPDPAFADPTLRNVRHFNVPRLSDGDLDQAGAVATGLGSLLEAAPERLRALLRNIFNLSLAAQLLTDGASPESIRTVATQSDLIDAYEDRRLDSQPLHRAVGATVDAMVRRRRLAVRKVFIEHDNVDKVIASGVLTETRDLVSFSHHVLFDHVASRFFLEWEDPRSLIAQLGGDSSIALMLAPALRFAIERLWRDDAEGKRAVWRLVADIYASPTVDPVLANVALRTAIEHVRSTSDVAGLTELVAVRAGDAATVTMMARLARFVGLAVPSGVGNIPPGEALAWGNVADAAIATGIRDLSDATRLLLMMLFERDELSEPALLAVFGRAARALLALAWNADPPMQLTATNAIRCVGKSFASDPAASRSLLDRILRDPRFSDHADEEAPWLAEQIMPIARSDGEFAIEIYRVLYMRDISDQSVSHFGGRPSRILPLASNRRQDYQHCRYHLARRLGRLLEMSPRLGTRLVIEAAVGSIDRDKPYGDECERVSISEGISFDLLGNEYALNAWDDPDQTHGNPDHNPLAHYVVFLRTCTPAAFVESIEAAASSYSSSAVWARLLGVGTERVADVANELWPFASNVTVLAHQDTIRDAVRFLAAAYPSRPVEDRRAFETEATRPDLFTEERQQRWWTHALSRFLSSVDETLLATDAMRSLRTELADANQLNGNAPLRSMTITSGSSTGITRRILARDGVNVDEGPDAQMVAQSEALHDLVNRTPSTSDAAALAALWAATEAAIVMYDANAAFLHEKTEQPVWGHISNAAERIAGSNAYTPGAEGLPSIEAFLSVLRRLWASRYPELRESGNSANSWGNWEVRVYAANAYVSLADKFGEAHPEIVDMFDAILADPIPSVRLQAAQNLQVLSRIAPERMWALAERVARDEPNLEVLAFFLGNVLYRFTWHEVERCEMTIEIALSRRHGFERQNESSRDQLSEMLGGLAAQLWVRQERPKALGWLTDWTTDPAANRGLMMAFLSPLREAFFARYAAGEDHDPALTDRAQQAAMAILETCSAAAAQSHTAVMIERVEGADREAGIATYRAAEDVIHHLMSQLYFGSGAHTDSGEPNGGLESADAMQRFMRDYQPMLNLLANSYEPSTQHYLVELYEYLIPGNPAGVFDALYGLLVGAGRREGYHHESLATGIIVQIITRYIADHRSLFENDARRAALVEILRLFSDAGWPEALRLLYDLPELLR</sequence>
<evidence type="ECO:0000313" key="3">
    <source>
        <dbReference type="Proteomes" id="UP000186364"/>
    </source>
</evidence>
<accession>A0A1Q9AWB6</accession>
<evidence type="ECO:0000256" key="1">
    <source>
        <dbReference type="SAM" id="MobiDB-lite"/>
    </source>
</evidence>
<protein>
    <submittedName>
        <fullName evidence="2">Uncharacterized protein</fullName>
    </submittedName>
</protein>
<dbReference type="Gene3D" id="1.25.10.10">
    <property type="entry name" value="Leucine-rich Repeat Variant"/>
    <property type="match status" value="1"/>
</dbReference>
<dbReference type="SUPFAM" id="SSF48371">
    <property type="entry name" value="ARM repeat"/>
    <property type="match status" value="2"/>
</dbReference>
<proteinExistence type="predicted"/>
<gene>
    <name evidence="2" type="ORF">BJF93_21705</name>
</gene>
<reference evidence="2 3" key="1">
    <citation type="submission" date="2016-09" db="EMBL/GenBank/DDBJ databases">
        <title>Rhizobium sp. nov., a novel species isolated from the rice rhizosphere.</title>
        <authorList>
            <person name="Zhao J."/>
            <person name="Zhang X."/>
        </authorList>
    </citation>
    <scope>NUCLEOTIDE SEQUENCE [LARGE SCALE GENOMIC DNA]</scope>
    <source>
        <strain evidence="2 3">1.7048</strain>
    </source>
</reference>
<dbReference type="OrthoDB" id="5526504at2"/>
<keyword evidence="3" id="KW-1185">Reference proteome</keyword>
<dbReference type="Proteomes" id="UP000186364">
    <property type="component" value="Unassembled WGS sequence"/>
</dbReference>
<name>A0A1Q9AWB6_9HYPH</name>
<organism evidence="2 3">
    <name type="scientific">Xaviernesmea oryzae</name>
    <dbReference type="NCBI Taxonomy" id="464029"/>
    <lineage>
        <taxon>Bacteria</taxon>
        <taxon>Pseudomonadati</taxon>
        <taxon>Pseudomonadota</taxon>
        <taxon>Alphaproteobacteria</taxon>
        <taxon>Hyphomicrobiales</taxon>
        <taxon>Rhizobiaceae</taxon>
        <taxon>Rhizobium/Agrobacterium group</taxon>
        <taxon>Xaviernesmea</taxon>
    </lineage>
</organism>
<dbReference type="InterPro" id="IPR011989">
    <property type="entry name" value="ARM-like"/>
</dbReference>
<comment type="caution">
    <text evidence="2">The sequence shown here is derived from an EMBL/GenBank/DDBJ whole genome shotgun (WGS) entry which is preliminary data.</text>
</comment>
<dbReference type="Gene3D" id="3.40.50.300">
    <property type="entry name" value="P-loop containing nucleotide triphosphate hydrolases"/>
    <property type="match status" value="1"/>
</dbReference>
<evidence type="ECO:0000313" key="2">
    <source>
        <dbReference type="EMBL" id="OLP59736.1"/>
    </source>
</evidence>
<dbReference type="EMBL" id="MKIP01000044">
    <property type="protein sequence ID" value="OLP59736.1"/>
    <property type="molecule type" value="Genomic_DNA"/>
</dbReference>
<dbReference type="InterPro" id="IPR027417">
    <property type="entry name" value="P-loop_NTPase"/>
</dbReference>
<feature type="region of interest" description="Disordered" evidence="1">
    <location>
        <begin position="1"/>
        <end position="20"/>
    </location>
</feature>